<dbReference type="InterPro" id="IPR029000">
    <property type="entry name" value="Cyclophilin-like_dom_sf"/>
</dbReference>
<evidence type="ECO:0000256" key="3">
    <source>
        <dbReference type="RuleBase" id="RU363019"/>
    </source>
</evidence>
<comment type="caution">
    <text evidence="6">The sequence shown here is derived from an EMBL/GenBank/DDBJ whole genome shotgun (WGS) entry which is preliminary data.</text>
</comment>
<dbReference type="SUPFAM" id="SSF50891">
    <property type="entry name" value="Cyclophilin-like"/>
    <property type="match status" value="1"/>
</dbReference>
<dbReference type="PANTHER" id="PTHR45625:SF4">
    <property type="entry name" value="PEPTIDYLPROLYL ISOMERASE DOMAIN AND WD REPEAT-CONTAINING PROTEIN 1"/>
    <property type="match status" value="1"/>
</dbReference>
<gene>
    <name evidence="6" type="ORF">CO057_02755</name>
</gene>
<protein>
    <recommendedName>
        <fullName evidence="3">Peptidyl-prolyl cis-trans isomerase</fullName>
        <shortName evidence="3">PPIase</shortName>
        <ecNumber evidence="3">5.2.1.8</ecNumber>
    </recommendedName>
</protein>
<keyword evidence="2 3" id="KW-0413">Isomerase</keyword>
<comment type="function">
    <text evidence="3">PPIases accelerate the folding of proteins. It catalyzes the cis-trans isomerization of proline imidic peptide bonds in oligopeptides.</text>
</comment>
<dbReference type="PROSITE" id="PS50072">
    <property type="entry name" value="CSA_PPIASE_2"/>
    <property type="match status" value="1"/>
</dbReference>
<evidence type="ECO:0000313" key="6">
    <source>
        <dbReference type="EMBL" id="PJC24455.1"/>
    </source>
</evidence>
<dbReference type="PRINTS" id="PR00153">
    <property type="entry name" value="CSAPPISMRASE"/>
</dbReference>
<feature type="compositionally biased region" description="Acidic residues" evidence="4">
    <location>
        <begin position="161"/>
        <end position="184"/>
    </location>
</feature>
<feature type="domain" description="PPIase cyclophilin-type" evidence="5">
    <location>
        <begin position="26"/>
        <end position="143"/>
    </location>
</feature>
<dbReference type="InterPro" id="IPR044666">
    <property type="entry name" value="Cyclophilin_A-like"/>
</dbReference>
<dbReference type="PANTHER" id="PTHR45625">
    <property type="entry name" value="PEPTIDYL-PROLYL CIS-TRANS ISOMERASE-RELATED"/>
    <property type="match status" value="1"/>
</dbReference>
<evidence type="ECO:0000256" key="2">
    <source>
        <dbReference type="ARBA" id="ARBA00023235"/>
    </source>
</evidence>
<dbReference type="EC" id="5.2.1.8" evidence="3"/>
<reference evidence="7" key="1">
    <citation type="submission" date="2017-09" db="EMBL/GenBank/DDBJ databases">
        <title>Depth-based differentiation of microbial function through sediment-hosted aquifers and enrichment of novel symbionts in the deep terrestrial subsurface.</title>
        <authorList>
            <person name="Probst A.J."/>
            <person name="Ladd B."/>
            <person name="Jarett J.K."/>
            <person name="Geller-Mcgrath D.E."/>
            <person name="Sieber C.M.K."/>
            <person name="Emerson J.B."/>
            <person name="Anantharaman K."/>
            <person name="Thomas B.C."/>
            <person name="Malmstrom R."/>
            <person name="Stieglmeier M."/>
            <person name="Klingl A."/>
            <person name="Woyke T."/>
            <person name="Ryan C.M."/>
            <person name="Banfield J.F."/>
        </authorList>
    </citation>
    <scope>NUCLEOTIDE SEQUENCE [LARGE SCALE GENOMIC DNA]</scope>
</reference>
<dbReference type="GO" id="GO:0003755">
    <property type="term" value="F:peptidyl-prolyl cis-trans isomerase activity"/>
    <property type="evidence" value="ECO:0007669"/>
    <property type="project" value="UniProtKB-UniRule"/>
</dbReference>
<evidence type="ECO:0000256" key="1">
    <source>
        <dbReference type="ARBA" id="ARBA00023110"/>
    </source>
</evidence>
<comment type="similarity">
    <text evidence="3">Belongs to the cyclophilin-type PPIase family.</text>
</comment>
<organism evidence="6 7">
    <name type="scientific">Candidatus Uhrbacteria bacterium CG_4_9_14_0_2_um_filter_41_50</name>
    <dbReference type="NCBI Taxonomy" id="1975031"/>
    <lineage>
        <taxon>Bacteria</taxon>
        <taxon>Candidatus Uhriibacteriota</taxon>
    </lineage>
</organism>
<feature type="region of interest" description="Disordered" evidence="4">
    <location>
        <begin position="159"/>
        <end position="184"/>
    </location>
</feature>
<proteinExistence type="inferred from homology"/>
<sequence length="184" mass="20026">MQYEFPGVLDAGQIENKQARITTDKGEIVFTLFGDTAPMAVSNFVYLANQGYYDGLTFHRRVEGFVIQGGDPSGDGTGGPGYDFEDELTDDYTYTQGIVAMANRGSDTNGSQFFIMLEDYDLQKAYTIFGEVTEGMDVVSEIQIGDIMTKVVIEDIGGEKEVDDSEVGEVADDSGAEAIAEDQE</sequence>
<dbReference type="AlphaFoldDB" id="A0A2M8ENZ2"/>
<comment type="catalytic activity">
    <reaction evidence="3">
        <text>[protein]-peptidylproline (omega=180) = [protein]-peptidylproline (omega=0)</text>
        <dbReference type="Rhea" id="RHEA:16237"/>
        <dbReference type="Rhea" id="RHEA-COMP:10747"/>
        <dbReference type="Rhea" id="RHEA-COMP:10748"/>
        <dbReference type="ChEBI" id="CHEBI:83833"/>
        <dbReference type="ChEBI" id="CHEBI:83834"/>
        <dbReference type="EC" id="5.2.1.8"/>
    </reaction>
</comment>
<dbReference type="Proteomes" id="UP000230251">
    <property type="component" value="Unassembled WGS sequence"/>
</dbReference>
<name>A0A2M8ENZ2_9BACT</name>
<accession>A0A2M8ENZ2</accession>
<dbReference type="Pfam" id="PF00160">
    <property type="entry name" value="Pro_isomerase"/>
    <property type="match status" value="1"/>
</dbReference>
<evidence type="ECO:0000259" key="5">
    <source>
        <dbReference type="PROSITE" id="PS50072"/>
    </source>
</evidence>
<dbReference type="EMBL" id="PFSI01000039">
    <property type="protein sequence ID" value="PJC24455.1"/>
    <property type="molecule type" value="Genomic_DNA"/>
</dbReference>
<dbReference type="CDD" id="cd00317">
    <property type="entry name" value="cyclophilin"/>
    <property type="match status" value="1"/>
</dbReference>
<evidence type="ECO:0000256" key="4">
    <source>
        <dbReference type="SAM" id="MobiDB-lite"/>
    </source>
</evidence>
<keyword evidence="1 3" id="KW-0697">Rotamase</keyword>
<dbReference type="Gene3D" id="2.40.100.10">
    <property type="entry name" value="Cyclophilin-like"/>
    <property type="match status" value="1"/>
</dbReference>
<evidence type="ECO:0000313" key="7">
    <source>
        <dbReference type="Proteomes" id="UP000230251"/>
    </source>
</evidence>
<dbReference type="InterPro" id="IPR002130">
    <property type="entry name" value="Cyclophilin-type_PPIase_dom"/>
</dbReference>